<reference evidence="3" key="2">
    <citation type="journal article" date="2022" name="Microbiol. Resour. Announc.">
        <title>Whole-Genome Sequence of Entomortierella parvispora E1425, a Mucoromycotan Fungus Associated with Burkholderiaceae-Related Endosymbiotic Bacteria.</title>
        <authorList>
            <person name="Herlambang A."/>
            <person name="Guo Y."/>
            <person name="Takashima Y."/>
            <person name="Narisawa K."/>
            <person name="Ohta H."/>
            <person name="Nishizawa T."/>
        </authorList>
    </citation>
    <scope>NUCLEOTIDE SEQUENCE</scope>
    <source>
        <strain evidence="3">E1425</strain>
    </source>
</reference>
<dbReference type="Pfam" id="PF04696">
    <property type="entry name" value="Pinin_SDK_memA"/>
    <property type="match status" value="1"/>
</dbReference>
<feature type="compositionally biased region" description="Polar residues" evidence="1">
    <location>
        <begin position="56"/>
        <end position="76"/>
    </location>
</feature>
<feature type="compositionally biased region" description="Basic and acidic residues" evidence="1">
    <location>
        <begin position="41"/>
        <end position="53"/>
    </location>
</feature>
<evidence type="ECO:0000259" key="2">
    <source>
        <dbReference type="Pfam" id="PF04696"/>
    </source>
</evidence>
<proteinExistence type="predicted"/>
<feature type="region of interest" description="Disordered" evidence="1">
    <location>
        <begin position="353"/>
        <end position="399"/>
    </location>
</feature>
<keyword evidence="4" id="KW-1185">Reference proteome</keyword>
<feature type="compositionally biased region" description="Polar residues" evidence="1">
    <location>
        <begin position="1"/>
        <end position="11"/>
    </location>
</feature>
<reference evidence="3" key="1">
    <citation type="submission" date="2021-11" db="EMBL/GenBank/DDBJ databases">
        <authorList>
            <person name="Herlambang A."/>
            <person name="Guo Y."/>
            <person name="Takashima Y."/>
            <person name="Nishizawa T."/>
        </authorList>
    </citation>
    <scope>NUCLEOTIDE SEQUENCE</scope>
    <source>
        <strain evidence="3">E1425</strain>
    </source>
</reference>
<protein>
    <recommendedName>
        <fullName evidence="2">Pinin/SDK/MemA protein domain-containing protein</fullName>
    </recommendedName>
</protein>
<evidence type="ECO:0000313" key="3">
    <source>
        <dbReference type="EMBL" id="GJJ68610.1"/>
    </source>
</evidence>
<evidence type="ECO:0000313" key="4">
    <source>
        <dbReference type="Proteomes" id="UP000827284"/>
    </source>
</evidence>
<dbReference type="Proteomes" id="UP000827284">
    <property type="component" value="Unassembled WGS sequence"/>
</dbReference>
<feature type="region of interest" description="Disordered" evidence="1">
    <location>
        <begin position="209"/>
        <end position="236"/>
    </location>
</feature>
<comment type="caution">
    <text evidence="3">The sequence shown here is derived from an EMBL/GenBank/DDBJ whole genome shotgun (WGS) entry which is preliminary data.</text>
</comment>
<dbReference type="InterPro" id="IPR006786">
    <property type="entry name" value="Pinin_SDK_MemA"/>
</dbReference>
<accession>A0A9P3H1Y9</accession>
<feature type="region of interest" description="Disordered" evidence="1">
    <location>
        <begin position="1"/>
        <end position="172"/>
    </location>
</feature>
<evidence type="ECO:0000256" key="1">
    <source>
        <dbReference type="SAM" id="MobiDB-lite"/>
    </source>
</evidence>
<feature type="domain" description="Pinin/SDK/MemA protein" evidence="2">
    <location>
        <begin position="115"/>
        <end position="272"/>
    </location>
</feature>
<dbReference type="OrthoDB" id="330772at2759"/>
<feature type="compositionally biased region" description="Basic and acidic residues" evidence="1">
    <location>
        <begin position="362"/>
        <end position="378"/>
    </location>
</feature>
<dbReference type="EMBL" id="BQFW01000002">
    <property type="protein sequence ID" value="GJJ68610.1"/>
    <property type="molecule type" value="Genomic_DNA"/>
</dbReference>
<organism evidence="3 4">
    <name type="scientific">Entomortierella parvispora</name>
    <dbReference type="NCBI Taxonomy" id="205924"/>
    <lineage>
        <taxon>Eukaryota</taxon>
        <taxon>Fungi</taxon>
        <taxon>Fungi incertae sedis</taxon>
        <taxon>Mucoromycota</taxon>
        <taxon>Mortierellomycotina</taxon>
        <taxon>Mortierellomycetes</taxon>
        <taxon>Mortierellales</taxon>
        <taxon>Mortierellaceae</taxon>
        <taxon>Entomortierella</taxon>
    </lineage>
</organism>
<dbReference type="AlphaFoldDB" id="A0A9P3H1Y9"/>
<sequence>MANNRIVSSTIVLPESPAVHATSGTKRSFDHTRLGSSGSAKDMDTTDDHEPRRRPQGNSTATNGAENEGTSSTATATDPAGEVSSARPSDKTEKSETAEVDDRSNKRLRTSVAPEDAKRGRRMMGMILGTLTQFKKEQPKPTPVSADALASTTDSDSRPKVLNGAAGLASREAVQERVREKLRREHEIHEKIRQQTLEERQQQRALGISRPIASAPGRAGPLDRQSPWNQRHQQNNRAKWEGDYLFTETRPRLRYMPKVLNETLRQKLEEQKAKDQRIIDRRNNIAARGAITDSPDQTRTAQVDESLRLAKEKAQAVAEEEALGDVSMSMDIEADDLVVDVVPAVIETETEAVTALPAVMESDSRDTSSKDSDMKEDSTENNSATAPDQADLINISLVK</sequence>
<gene>
    <name evidence="3" type="ORF">EMPS_00956</name>
</gene>
<feature type="compositionally biased region" description="Basic and acidic residues" evidence="1">
    <location>
        <begin position="88"/>
        <end position="105"/>
    </location>
</feature>
<name>A0A9P3H1Y9_9FUNG</name>
<feature type="compositionally biased region" description="Polar residues" evidence="1">
    <location>
        <begin position="226"/>
        <end position="236"/>
    </location>
</feature>